<keyword evidence="6 15" id="KW-0256">Endoplasmic reticulum</keyword>
<keyword evidence="9 15" id="KW-0482">Metalloprotease</keyword>
<dbReference type="GO" id="GO:0005637">
    <property type="term" value="C:nuclear inner membrane"/>
    <property type="evidence" value="ECO:0007669"/>
    <property type="project" value="EnsemblFungi"/>
</dbReference>
<feature type="transmembrane region" description="Helical" evidence="15">
    <location>
        <begin position="254"/>
        <end position="275"/>
    </location>
</feature>
<feature type="transmembrane region" description="Helical" evidence="15">
    <location>
        <begin position="110"/>
        <end position="130"/>
    </location>
</feature>
<keyword evidence="19" id="KW-1185">Reference proteome</keyword>
<keyword evidence="7 14" id="KW-0862">Zinc</keyword>
<feature type="active site" description="Proton donor" evidence="13">
    <location>
        <position position="319"/>
    </location>
</feature>
<feature type="transmembrane region" description="Helical" evidence="15">
    <location>
        <begin position="287"/>
        <end position="307"/>
    </location>
</feature>
<dbReference type="Pfam" id="PF01435">
    <property type="entry name" value="Peptidase_M48"/>
    <property type="match status" value="1"/>
</dbReference>
<keyword evidence="5 15" id="KW-0378">Hydrolase</keyword>
<proteinExistence type="inferred from homology"/>
<accession>A0A1Y1S6N1</accession>
<evidence type="ECO:0000256" key="8">
    <source>
        <dbReference type="ARBA" id="ARBA00022989"/>
    </source>
</evidence>
<dbReference type="Proteomes" id="UP000192639">
    <property type="component" value="Unassembled WGS sequence"/>
</dbReference>
<sequence>MQHIWQSRPTTEEMREVLSEEELNKASEYERAKMKFAIVRNFGVFVKDIAVLCFIGKIYSRMTISFIGDDTLFFLKLFLIEMVASIPFTLYSDFVLEEQFGYNKKTLATWITDLIFTTLIMSVISVFAYSVCFKLIEKFRSFWLYIAIFMVLFKLFMFWIYPIAIAPIFNKFTPMDKESQLYKSIISLAKQVDFQVGSIYTMDGSKRSGHSNAYFTGLGKTKRIVFYDTLLTQMTSDRQILAVLGHEFGHYKNGDTLCMLGLNNVIFTGILYAFNRFCERYKLPTGICLYVFMVYSGPALLLYKAVFNSFCRFFERRADAFAVKLGFASDLIGALKVLVVKNGSTLKICPLYSLINRTHPSPIERIEHIKQHLKPKTSLKLKQE</sequence>
<evidence type="ECO:0000313" key="19">
    <source>
        <dbReference type="Proteomes" id="UP000192639"/>
    </source>
</evidence>
<dbReference type="GO" id="GO:0005789">
    <property type="term" value="C:endoplasmic reticulum membrane"/>
    <property type="evidence" value="ECO:0007669"/>
    <property type="project" value="UniProtKB-SubCell"/>
</dbReference>
<name>A0A1Y1S6N1_9MICR</name>
<evidence type="ECO:0000256" key="13">
    <source>
        <dbReference type="PIRSR" id="PIRSR627057-1"/>
    </source>
</evidence>
<dbReference type="GO" id="GO:0007323">
    <property type="term" value="P:peptide pheromone maturation"/>
    <property type="evidence" value="ECO:0007669"/>
    <property type="project" value="EnsemblFungi"/>
</dbReference>
<evidence type="ECO:0000256" key="9">
    <source>
        <dbReference type="ARBA" id="ARBA00023049"/>
    </source>
</evidence>
<dbReference type="GO" id="GO:0046872">
    <property type="term" value="F:metal ion binding"/>
    <property type="evidence" value="ECO:0007669"/>
    <property type="project" value="UniProtKB-UniRule"/>
</dbReference>
<evidence type="ECO:0000256" key="14">
    <source>
        <dbReference type="PIRSR" id="PIRSR627057-2"/>
    </source>
</evidence>
<evidence type="ECO:0000259" key="17">
    <source>
        <dbReference type="Pfam" id="PF16491"/>
    </source>
</evidence>
<dbReference type="GO" id="GO:0120236">
    <property type="term" value="P:negative regulation of post-translational protein targeting to membrane, translocation"/>
    <property type="evidence" value="ECO:0007669"/>
    <property type="project" value="EnsemblFungi"/>
</dbReference>
<evidence type="ECO:0000256" key="3">
    <source>
        <dbReference type="ARBA" id="ARBA00022692"/>
    </source>
</evidence>
<comment type="caution">
    <text evidence="18">The sequence shown here is derived from an EMBL/GenBank/DDBJ whole genome shotgun (WGS) entry which is preliminary data.</text>
</comment>
<evidence type="ECO:0000259" key="16">
    <source>
        <dbReference type="Pfam" id="PF01435"/>
    </source>
</evidence>
<evidence type="ECO:0000256" key="11">
    <source>
        <dbReference type="ARBA" id="ARBA00044456"/>
    </source>
</evidence>
<keyword evidence="3 15" id="KW-0812">Transmembrane</keyword>
<dbReference type="InterPro" id="IPR032456">
    <property type="entry name" value="Peptidase_M48_N"/>
</dbReference>
<organism evidence="18 19">
    <name type="scientific">Enterospora canceri</name>
    <dbReference type="NCBI Taxonomy" id="1081671"/>
    <lineage>
        <taxon>Eukaryota</taxon>
        <taxon>Fungi</taxon>
        <taxon>Fungi incertae sedis</taxon>
        <taxon>Microsporidia</taxon>
        <taxon>Enterocytozoonidae</taxon>
        <taxon>Enterospora</taxon>
    </lineage>
</organism>
<feature type="binding site" evidence="14">
    <location>
        <position position="250"/>
    </location>
    <ligand>
        <name>Zn(2+)</name>
        <dbReference type="ChEBI" id="CHEBI:29105"/>
        <note>catalytic</note>
    </ligand>
</feature>
<dbReference type="EMBL" id="LWDP01000033">
    <property type="protein sequence ID" value="ORD94088.1"/>
    <property type="molecule type" value="Genomic_DNA"/>
</dbReference>
<evidence type="ECO:0000256" key="2">
    <source>
        <dbReference type="ARBA" id="ARBA00022670"/>
    </source>
</evidence>
<evidence type="ECO:0000256" key="7">
    <source>
        <dbReference type="ARBA" id="ARBA00022833"/>
    </source>
</evidence>
<evidence type="ECO:0000256" key="15">
    <source>
        <dbReference type="RuleBase" id="RU366005"/>
    </source>
</evidence>
<feature type="active site" evidence="13">
    <location>
        <position position="247"/>
    </location>
</feature>
<feature type="domain" description="CAAX prenyl protease 1 N-terminal" evidence="17">
    <location>
        <begin position="5"/>
        <end position="171"/>
    </location>
</feature>
<feature type="binding site" evidence="14">
    <location>
        <position position="315"/>
    </location>
    <ligand>
        <name>Zn(2+)</name>
        <dbReference type="ChEBI" id="CHEBI:29105"/>
        <note>catalytic</note>
    </ligand>
</feature>
<dbReference type="GO" id="GO:0036503">
    <property type="term" value="P:ERAD pathway"/>
    <property type="evidence" value="ECO:0007669"/>
    <property type="project" value="EnsemblFungi"/>
</dbReference>
<feature type="transmembrane region" description="Helical" evidence="15">
    <location>
        <begin position="38"/>
        <end position="59"/>
    </location>
</feature>
<feature type="domain" description="Peptidase M48" evidence="16">
    <location>
        <begin position="178"/>
        <end position="371"/>
    </location>
</feature>
<evidence type="ECO:0000256" key="1">
    <source>
        <dbReference type="ARBA" id="ARBA00004477"/>
    </source>
</evidence>
<evidence type="ECO:0000256" key="5">
    <source>
        <dbReference type="ARBA" id="ARBA00022801"/>
    </source>
</evidence>
<dbReference type="GO" id="GO:0071586">
    <property type="term" value="P:CAAX-box protein processing"/>
    <property type="evidence" value="ECO:0007669"/>
    <property type="project" value="UniProtKB-UniRule"/>
</dbReference>
<keyword evidence="4 14" id="KW-0479">Metal-binding</keyword>
<dbReference type="GO" id="GO:0031204">
    <property type="term" value="P:post-translational protein targeting to membrane, translocation"/>
    <property type="evidence" value="ECO:0007669"/>
    <property type="project" value="EnsemblFungi"/>
</dbReference>
<dbReference type="OrthoDB" id="360839at2759"/>
<protein>
    <recommendedName>
        <fullName evidence="15">CAAX prenyl protease</fullName>
        <ecNumber evidence="15">3.4.24.84</ecNumber>
    </recommendedName>
</protein>
<evidence type="ECO:0000256" key="6">
    <source>
        <dbReference type="ARBA" id="ARBA00022824"/>
    </source>
</evidence>
<dbReference type="CDD" id="cd07343">
    <property type="entry name" value="M48A_Zmpste24p_like"/>
    <property type="match status" value="1"/>
</dbReference>
<feature type="binding site" evidence="14">
    <location>
        <position position="246"/>
    </location>
    <ligand>
        <name>Zn(2+)</name>
        <dbReference type="ChEBI" id="CHEBI:29105"/>
        <note>catalytic</note>
    </ligand>
</feature>
<dbReference type="Gene3D" id="3.30.2010.10">
    <property type="entry name" value="Metalloproteases ('zincins'), catalytic domain"/>
    <property type="match status" value="1"/>
</dbReference>
<dbReference type="AlphaFoldDB" id="A0A1Y1S6N1"/>
<comment type="similarity">
    <text evidence="12 15">Belongs to the peptidase M48A family.</text>
</comment>
<evidence type="ECO:0000256" key="4">
    <source>
        <dbReference type="ARBA" id="ARBA00022723"/>
    </source>
</evidence>
<evidence type="ECO:0000256" key="10">
    <source>
        <dbReference type="ARBA" id="ARBA00023136"/>
    </source>
</evidence>
<keyword evidence="2 15" id="KW-0645">Protease</keyword>
<comment type="subcellular location">
    <subcellularLocation>
        <location evidence="1 15">Endoplasmic reticulum membrane</location>
        <topology evidence="1 15">Multi-pass membrane protein</topology>
    </subcellularLocation>
</comment>
<comment type="cofactor">
    <cofactor evidence="14 15">
        <name>Zn(2+)</name>
        <dbReference type="ChEBI" id="CHEBI:29105"/>
    </cofactor>
    <text evidence="14 15">Binds 1 zinc ion per subunit.</text>
</comment>
<dbReference type="Pfam" id="PF16491">
    <property type="entry name" value="Peptidase_M48_N"/>
    <property type="match status" value="1"/>
</dbReference>
<feature type="transmembrane region" description="Helical" evidence="15">
    <location>
        <begin position="71"/>
        <end position="90"/>
    </location>
</feature>
<gene>
    <name evidence="18" type="primary">FACE1</name>
    <name evidence="18" type="ORF">ECANGB1_1176</name>
</gene>
<dbReference type="FunFam" id="3.30.2010.10:FF:000002">
    <property type="entry name" value="CAAX prenyl protease"/>
    <property type="match status" value="1"/>
</dbReference>
<dbReference type="GO" id="GO:0004222">
    <property type="term" value="F:metalloendopeptidase activity"/>
    <property type="evidence" value="ECO:0007669"/>
    <property type="project" value="UniProtKB-UniRule"/>
</dbReference>
<keyword evidence="10 15" id="KW-0472">Membrane</keyword>
<comment type="catalytic activity">
    <reaction evidence="11 15">
        <text>Hydrolyzes the peptide bond -P2-(S-farnesyl or geranylgeranyl)C-P1'-P2'-P3'-COOH where P1' and P2' are amino acids with aliphatic side chains and P3' is any C-terminal residue.</text>
        <dbReference type="EC" id="3.4.24.84"/>
    </reaction>
</comment>
<feature type="transmembrane region" description="Helical" evidence="15">
    <location>
        <begin position="142"/>
        <end position="169"/>
    </location>
</feature>
<keyword evidence="8 15" id="KW-1133">Transmembrane helix</keyword>
<dbReference type="VEuPathDB" id="MicrosporidiaDB:ECANGB1_1176"/>
<dbReference type="InterPro" id="IPR001915">
    <property type="entry name" value="Peptidase_M48"/>
</dbReference>
<reference evidence="18 19" key="1">
    <citation type="journal article" date="2017" name="Environ. Microbiol.">
        <title>Decay of the glycolytic pathway and adaptation to intranuclear parasitism within Enterocytozoonidae microsporidia.</title>
        <authorList>
            <person name="Wiredu Boakye D."/>
            <person name="Jaroenlak P."/>
            <person name="Prachumwat A."/>
            <person name="Williams T.A."/>
            <person name="Bateman K.S."/>
            <person name="Itsathitphaisarn O."/>
            <person name="Sritunyalucksana K."/>
            <person name="Paszkiewicz K.H."/>
            <person name="Moore K.A."/>
            <person name="Stentiford G.D."/>
            <person name="Williams B.A."/>
        </authorList>
    </citation>
    <scope>NUCLEOTIDE SEQUENCE [LARGE SCALE GENOMIC DNA]</scope>
    <source>
        <strain evidence="18 19">GB1</strain>
    </source>
</reference>
<evidence type="ECO:0000313" key="18">
    <source>
        <dbReference type="EMBL" id="ORD94088.1"/>
    </source>
</evidence>
<dbReference type="InterPro" id="IPR027057">
    <property type="entry name" value="CAXX_Prtase_1"/>
</dbReference>
<dbReference type="PANTHER" id="PTHR10120">
    <property type="entry name" value="CAAX PRENYL PROTEASE 1"/>
    <property type="match status" value="1"/>
</dbReference>
<evidence type="ECO:0000256" key="12">
    <source>
        <dbReference type="ARBA" id="ARBA00060927"/>
    </source>
</evidence>
<dbReference type="EC" id="3.4.24.84" evidence="15"/>
<comment type="function">
    <text evidence="15">Proteolytically removes the C-terminal three residues of farnesylated proteins.</text>
</comment>